<dbReference type="EMBL" id="QGDQ01000045">
    <property type="protein sequence ID" value="PWJ46849.1"/>
    <property type="molecule type" value="Genomic_DNA"/>
</dbReference>
<proteinExistence type="predicted"/>
<dbReference type="Gene3D" id="3.30.460.10">
    <property type="entry name" value="Beta Polymerase, domain 2"/>
    <property type="match status" value="1"/>
</dbReference>
<dbReference type="Proteomes" id="UP000245469">
    <property type="component" value="Unassembled WGS sequence"/>
</dbReference>
<protein>
    <submittedName>
        <fullName evidence="1">Putative nucleotidyltransferase</fullName>
    </submittedName>
</protein>
<dbReference type="GO" id="GO:0016740">
    <property type="term" value="F:transferase activity"/>
    <property type="evidence" value="ECO:0007669"/>
    <property type="project" value="UniProtKB-KW"/>
</dbReference>
<dbReference type="SUPFAM" id="SSF81301">
    <property type="entry name" value="Nucleotidyltransferase"/>
    <property type="match status" value="1"/>
</dbReference>
<evidence type="ECO:0000313" key="2">
    <source>
        <dbReference type="Proteomes" id="UP000245469"/>
    </source>
</evidence>
<accession>A0A315ZNL3</accession>
<reference evidence="1 2" key="1">
    <citation type="submission" date="2018-03" db="EMBL/GenBank/DDBJ databases">
        <title>Genomic Encyclopedia of Archaeal and Bacterial Type Strains, Phase II (KMG-II): from individual species to whole genera.</title>
        <authorList>
            <person name="Goeker M."/>
        </authorList>
    </citation>
    <scope>NUCLEOTIDE SEQUENCE [LARGE SCALE GENOMIC DNA]</scope>
    <source>
        <strain evidence="1 2">DSM 44889</strain>
    </source>
</reference>
<evidence type="ECO:0000313" key="1">
    <source>
        <dbReference type="EMBL" id="PWJ46849.1"/>
    </source>
</evidence>
<dbReference type="AlphaFoldDB" id="A0A315ZNL3"/>
<dbReference type="PANTHER" id="PTHR43852">
    <property type="entry name" value="NUCLEOTIDYLTRANSFERASE"/>
    <property type="match status" value="1"/>
</dbReference>
<organism evidence="1 2">
    <name type="scientific">Quadrisphaera granulorum</name>
    <dbReference type="NCBI Taxonomy" id="317664"/>
    <lineage>
        <taxon>Bacteria</taxon>
        <taxon>Bacillati</taxon>
        <taxon>Actinomycetota</taxon>
        <taxon>Actinomycetes</taxon>
        <taxon>Kineosporiales</taxon>
        <taxon>Kineosporiaceae</taxon>
        <taxon>Quadrisphaera</taxon>
    </lineage>
</organism>
<dbReference type="PANTHER" id="PTHR43852:SF2">
    <property type="entry name" value="PROTEIN ADENYLYLTRANSFERASE MNTA"/>
    <property type="match status" value="1"/>
</dbReference>
<comment type="caution">
    <text evidence="1">The sequence shown here is derived from an EMBL/GenBank/DDBJ whole genome shotgun (WGS) entry which is preliminary data.</text>
</comment>
<name>A0A315ZNL3_9ACTN</name>
<keyword evidence="2" id="KW-1185">Reference proteome</keyword>
<sequence length="134" mass="14199">MVEALERLVVAADDGRLDALARRHGLALVTVFGSAVRDASTARDLDVAVLFARPATGAELLVLEALVELSGTESVDLMVLDRAEPAARFNGLAGALPLWQDGPGRWGATQMAAASEVFDTEWLRRAALERMAAG</sequence>
<keyword evidence="1" id="KW-0808">Transferase</keyword>
<dbReference type="InterPro" id="IPR043519">
    <property type="entry name" value="NT_sf"/>
</dbReference>
<dbReference type="InterPro" id="IPR052930">
    <property type="entry name" value="TA_antitoxin_MntA"/>
</dbReference>
<gene>
    <name evidence="1" type="ORF">BXY45_1454</name>
</gene>
<dbReference type="CDD" id="cd05403">
    <property type="entry name" value="NT_KNTase_like"/>
    <property type="match status" value="1"/>
</dbReference>